<dbReference type="EMBL" id="ASHM01087365">
    <property type="protein sequence ID" value="PNX62295.1"/>
    <property type="molecule type" value="Genomic_DNA"/>
</dbReference>
<organism evidence="1 2">
    <name type="scientific">Trifolium pratense</name>
    <name type="common">Red clover</name>
    <dbReference type="NCBI Taxonomy" id="57577"/>
    <lineage>
        <taxon>Eukaryota</taxon>
        <taxon>Viridiplantae</taxon>
        <taxon>Streptophyta</taxon>
        <taxon>Embryophyta</taxon>
        <taxon>Tracheophyta</taxon>
        <taxon>Spermatophyta</taxon>
        <taxon>Magnoliopsida</taxon>
        <taxon>eudicotyledons</taxon>
        <taxon>Gunneridae</taxon>
        <taxon>Pentapetalae</taxon>
        <taxon>rosids</taxon>
        <taxon>fabids</taxon>
        <taxon>Fabales</taxon>
        <taxon>Fabaceae</taxon>
        <taxon>Papilionoideae</taxon>
        <taxon>50 kb inversion clade</taxon>
        <taxon>NPAAA clade</taxon>
        <taxon>Hologalegina</taxon>
        <taxon>IRL clade</taxon>
        <taxon>Trifolieae</taxon>
        <taxon>Trifolium</taxon>
    </lineage>
</organism>
<dbReference type="PANTHER" id="PTHR33067:SF31">
    <property type="entry name" value="RNA-DIRECTED DNA POLYMERASE"/>
    <property type="match status" value="1"/>
</dbReference>
<dbReference type="Proteomes" id="UP000236291">
    <property type="component" value="Unassembled WGS sequence"/>
</dbReference>
<sequence length="183" mass="20799">MSLQLADRSIKYPLGILENVSVRIGQLFIPTDFVIVDIREDIDIPILLGRPFLATAGAIINVKKGKLTFEVGDEKIEFILSQFMKGPTFKNSCCRLDIVEGHIDNTTSEQVDFLILTTRFQIFKECQMLAHGKIHTVKKKFSPPLTRKKAKGKAPMRWLDVFKWISKDDEYSVKDVSLKEAPS</sequence>
<comment type="caution">
    <text evidence="1">The sequence shown here is derived from an EMBL/GenBank/DDBJ whole genome shotgun (WGS) entry which is preliminary data.</text>
</comment>
<dbReference type="AlphaFoldDB" id="A0A2K3K7M8"/>
<evidence type="ECO:0000313" key="1">
    <source>
        <dbReference type="EMBL" id="PNX62295.1"/>
    </source>
</evidence>
<evidence type="ECO:0000313" key="2">
    <source>
        <dbReference type="Proteomes" id="UP000236291"/>
    </source>
</evidence>
<proteinExistence type="predicted"/>
<dbReference type="PANTHER" id="PTHR33067">
    <property type="entry name" value="RNA-DIRECTED DNA POLYMERASE-RELATED"/>
    <property type="match status" value="1"/>
</dbReference>
<dbReference type="Gene3D" id="2.40.70.10">
    <property type="entry name" value="Acid Proteases"/>
    <property type="match status" value="1"/>
</dbReference>
<name>A0A2K3K7M8_TRIPR</name>
<gene>
    <name evidence="1" type="ORF">L195_g052902</name>
</gene>
<dbReference type="CDD" id="cd00303">
    <property type="entry name" value="retropepsin_like"/>
    <property type="match status" value="1"/>
</dbReference>
<protein>
    <submittedName>
        <fullName evidence="1">Uncharacterized protein</fullName>
    </submittedName>
</protein>
<accession>A0A2K3K7M8</accession>
<dbReference type="ExpressionAtlas" id="A0A2K3K7M8">
    <property type="expression patterns" value="baseline"/>
</dbReference>
<dbReference type="InterPro" id="IPR021109">
    <property type="entry name" value="Peptidase_aspartic_dom_sf"/>
</dbReference>
<reference evidence="1 2" key="2">
    <citation type="journal article" date="2017" name="Front. Plant Sci.">
        <title>Gene Classification and Mining of Molecular Markers Useful in Red Clover (Trifolium pratense) Breeding.</title>
        <authorList>
            <person name="Istvanek J."/>
            <person name="Dluhosova J."/>
            <person name="Dluhos P."/>
            <person name="Patkova L."/>
            <person name="Nedelnik J."/>
            <person name="Repkova J."/>
        </authorList>
    </citation>
    <scope>NUCLEOTIDE SEQUENCE [LARGE SCALE GENOMIC DNA]</scope>
    <source>
        <strain evidence="2">cv. Tatra</strain>
        <tissue evidence="1">Young leaves</tissue>
    </source>
</reference>
<reference evidence="1 2" key="1">
    <citation type="journal article" date="2014" name="Am. J. Bot.">
        <title>Genome assembly and annotation for red clover (Trifolium pratense; Fabaceae).</title>
        <authorList>
            <person name="Istvanek J."/>
            <person name="Jaros M."/>
            <person name="Krenek A."/>
            <person name="Repkova J."/>
        </authorList>
    </citation>
    <scope>NUCLEOTIDE SEQUENCE [LARGE SCALE GENOMIC DNA]</scope>
    <source>
        <strain evidence="2">cv. Tatra</strain>
        <tissue evidence="1">Young leaves</tissue>
    </source>
</reference>